<sequence length="791" mass="88421">MEISGGRGDDDRMRLEVTSMLARVGDDAEGRSSVEEQLEYVSGRLVDDASRYGGTAQYWEVVRRALILCGNDLAHKVGMYSTVVALIAGASEEGKMTAERVANGTSGLMVTAIRDGQLNKALQALKFLCELCNVWVVSWEWLMETLRSLLEAAVADRRPFQLHARSQMLVDLIASALPWGARGLKRGDTDEFDSFVAELLGCLDQQLEDESAWSSGLLPSGGTLFAFRPRILRAALDDLAARGWNSGAMPRWDDGSLSSRLESGPELTLRTVQIPSHSKVSRYSAPSYVCTLSTEKPEGSGENDRKRKGPIEQLLLRDTATNILDNFLQKHLEGAIKMLSLPIPMDANQEVVEATFTEMCALPSAYQGQVFYGAIFMDLCRVPNSRLSIRLLKAVQLVYDKLGYFDPEVFDRLSDWLAFHLSNFSYNWNWATWAACGTAQARDRIPYKRIFCRDVLDHVCRLSYRDKIIGIVPDKLHSLIPPEVESLPARSTDEDELKVMELISGSDRKAPPELKARLMGIYGDDQYEQILRGLFAAILRAVQAILSHFDAMMERYISVVNELIALTGPEKATRVIMDELWRLWPALPLRCVTYVDKLCTYQVLNPLDVINYLLSIDGLSKEELIDKMETSSVWELMRLLISRQKSRVQSAKTEASNAARFAASATEAEADMASEKLEEAKLGVETVLEATRKMIWNTVGGLNVVHTTLSEGVEDSMEEAENGAEEKKIPVWEWRVLGFCKEVIRKNTSVVEANIGDFDEFLQSGPVDVKFRETIQPLKTLALSDLTDPVM</sequence>
<keyword evidence="4" id="KW-1185">Reference proteome</keyword>
<feature type="domain" description="MIF4G-like type 1" evidence="1">
    <location>
        <begin position="348"/>
        <end position="474"/>
    </location>
</feature>
<dbReference type="AlphaFoldDB" id="A0AAV8UMB8"/>
<protein>
    <recommendedName>
        <fullName evidence="5">Nuclear cap-binding protein subunit 1</fullName>
    </recommendedName>
</protein>
<dbReference type="InterPro" id="IPR015172">
    <property type="entry name" value="MIF4G-like_typ-1"/>
</dbReference>
<evidence type="ECO:0000259" key="2">
    <source>
        <dbReference type="Pfam" id="PF09090"/>
    </source>
</evidence>
<evidence type="ECO:0008006" key="5">
    <source>
        <dbReference type="Google" id="ProtNLM"/>
    </source>
</evidence>
<dbReference type="InterPro" id="IPR016024">
    <property type="entry name" value="ARM-type_fold"/>
</dbReference>
<evidence type="ECO:0000313" key="3">
    <source>
        <dbReference type="EMBL" id="KAJ8903174.1"/>
    </source>
</evidence>
<dbReference type="GO" id="GO:0000184">
    <property type="term" value="P:nuclear-transcribed mRNA catabolic process, nonsense-mediated decay"/>
    <property type="evidence" value="ECO:0007669"/>
    <property type="project" value="TreeGrafter"/>
</dbReference>
<feature type="domain" description="MIF4G-like type 2" evidence="2">
    <location>
        <begin position="546"/>
        <end position="748"/>
    </location>
</feature>
<dbReference type="InterPro" id="IPR015174">
    <property type="entry name" value="MIF4G-like_typ-2"/>
</dbReference>
<reference evidence="3 4" key="1">
    <citation type="journal article" date="2023" name="Nat. Commun.">
        <title>Origin of minicircular mitochondrial genomes in red algae.</title>
        <authorList>
            <person name="Lee Y."/>
            <person name="Cho C.H."/>
            <person name="Lee Y.M."/>
            <person name="Park S.I."/>
            <person name="Yang J.H."/>
            <person name="West J.A."/>
            <person name="Bhattacharya D."/>
            <person name="Yoon H.S."/>
        </authorList>
    </citation>
    <scope>NUCLEOTIDE SEQUENCE [LARGE SCALE GENOMIC DNA]</scope>
    <source>
        <strain evidence="3 4">CCMP1338</strain>
        <tissue evidence="3">Whole cell</tissue>
    </source>
</reference>
<accession>A0AAV8UMB8</accession>
<dbReference type="Proteomes" id="UP001157974">
    <property type="component" value="Unassembled WGS sequence"/>
</dbReference>
<dbReference type="PANTHER" id="PTHR12412:SF2">
    <property type="entry name" value="NUCLEAR CAP-BINDING PROTEIN SUBUNIT 1"/>
    <property type="match status" value="1"/>
</dbReference>
<dbReference type="GO" id="GO:0006406">
    <property type="term" value="P:mRNA export from nucleus"/>
    <property type="evidence" value="ECO:0007669"/>
    <property type="project" value="InterPro"/>
</dbReference>
<proteinExistence type="predicted"/>
<dbReference type="GO" id="GO:0003729">
    <property type="term" value="F:mRNA binding"/>
    <property type="evidence" value="ECO:0007669"/>
    <property type="project" value="TreeGrafter"/>
</dbReference>
<organism evidence="3 4">
    <name type="scientific">Rhodosorus marinus</name>
    <dbReference type="NCBI Taxonomy" id="101924"/>
    <lineage>
        <taxon>Eukaryota</taxon>
        <taxon>Rhodophyta</taxon>
        <taxon>Stylonematophyceae</taxon>
        <taxon>Stylonematales</taxon>
        <taxon>Stylonemataceae</taxon>
        <taxon>Rhodosorus</taxon>
    </lineage>
</organism>
<dbReference type="GO" id="GO:0005846">
    <property type="term" value="C:nuclear cap binding complex"/>
    <property type="evidence" value="ECO:0007669"/>
    <property type="project" value="InterPro"/>
</dbReference>
<dbReference type="EMBL" id="JAMWBK010000007">
    <property type="protein sequence ID" value="KAJ8903174.1"/>
    <property type="molecule type" value="Genomic_DNA"/>
</dbReference>
<evidence type="ECO:0000259" key="1">
    <source>
        <dbReference type="Pfam" id="PF09088"/>
    </source>
</evidence>
<dbReference type="Pfam" id="PF09090">
    <property type="entry name" value="MIF4G_like_2"/>
    <property type="match status" value="1"/>
</dbReference>
<name>A0AAV8UMB8_9RHOD</name>
<dbReference type="SUPFAM" id="SSF48371">
    <property type="entry name" value="ARM repeat"/>
    <property type="match status" value="3"/>
</dbReference>
<dbReference type="GO" id="GO:0000339">
    <property type="term" value="F:RNA cap binding"/>
    <property type="evidence" value="ECO:0007669"/>
    <property type="project" value="InterPro"/>
</dbReference>
<comment type="caution">
    <text evidence="3">The sequence shown here is derived from an EMBL/GenBank/DDBJ whole genome shotgun (WGS) entry which is preliminary data.</text>
</comment>
<dbReference type="GO" id="GO:0005634">
    <property type="term" value="C:nucleus"/>
    <property type="evidence" value="ECO:0007669"/>
    <property type="project" value="TreeGrafter"/>
</dbReference>
<dbReference type="PANTHER" id="PTHR12412">
    <property type="entry name" value="CAP BINDING PROTEIN"/>
    <property type="match status" value="1"/>
</dbReference>
<gene>
    <name evidence="3" type="ORF">NDN08_004284</name>
</gene>
<dbReference type="Gene3D" id="1.25.40.180">
    <property type="match status" value="3"/>
</dbReference>
<dbReference type="InterPro" id="IPR027159">
    <property type="entry name" value="CBP80"/>
</dbReference>
<dbReference type="Pfam" id="PF09088">
    <property type="entry name" value="MIF4G_like"/>
    <property type="match status" value="1"/>
</dbReference>
<evidence type="ECO:0000313" key="4">
    <source>
        <dbReference type="Proteomes" id="UP001157974"/>
    </source>
</evidence>